<keyword evidence="3" id="KW-1185">Reference proteome</keyword>
<feature type="region of interest" description="Disordered" evidence="1">
    <location>
        <begin position="28"/>
        <end position="83"/>
    </location>
</feature>
<dbReference type="EMBL" id="CAKXAJ010025603">
    <property type="protein sequence ID" value="CAH2241958.1"/>
    <property type="molecule type" value="Genomic_DNA"/>
</dbReference>
<reference evidence="2" key="1">
    <citation type="submission" date="2022-03" db="EMBL/GenBank/DDBJ databases">
        <authorList>
            <person name="Lindestad O."/>
        </authorList>
    </citation>
    <scope>NUCLEOTIDE SEQUENCE</scope>
</reference>
<dbReference type="Proteomes" id="UP000838756">
    <property type="component" value="Unassembled WGS sequence"/>
</dbReference>
<evidence type="ECO:0000313" key="2">
    <source>
        <dbReference type="EMBL" id="CAH2241958.1"/>
    </source>
</evidence>
<dbReference type="AlphaFoldDB" id="A0A8S4RXY3"/>
<sequence length="83" mass="8689">MANDPTRRGYLRASLRCRAEGAVDGPGDVWSREVDGPERNVTGGGVEAHTSGTRGPSRYVTGGGVEAYTSGTANRPGIRLAEE</sequence>
<evidence type="ECO:0000313" key="3">
    <source>
        <dbReference type="Proteomes" id="UP000838756"/>
    </source>
</evidence>
<protein>
    <submittedName>
        <fullName evidence="2">Jg9076 protein</fullName>
    </submittedName>
</protein>
<name>A0A8S4RXY3_9NEOP</name>
<gene>
    <name evidence="2" type="primary">jg9076</name>
    <name evidence="2" type="ORF">PAEG_LOCUS18338</name>
</gene>
<evidence type="ECO:0000256" key="1">
    <source>
        <dbReference type="SAM" id="MobiDB-lite"/>
    </source>
</evidence>
<comment type="caution">
    <text evidence="2">The sequence shown here is derived from an EMBL/GenBank/DDBJ whole genome shotgun (WGS) entry which is preliminary data.</text>
</comment>
<proteinExistence type="predicted"/>
<organism evidence="2 3">
    <name type="scientific">Pararge aegeria aegeria</name>
    <dbReference type="NCBI Taxonomy" id="348720"/>
    <lineage>
        <taxon>Eukaryota</taxon>
        <taxon>Metazoa</taxon>
        <taxon>Ecdysozoa</taxon>
        <taxon>Arthropoda</taxon>
        <taxon>Hexapoda</taxon>
        <taxon>Insecta</taxon>
        <taxon>Pterygota</taxon>
        <taxon>Neoptera</taxon>
        <taxon>Endopterygota</taxon>
        <taxon>Lepidoptera</taxon>
        <taxon>Glossata</taxon>
        <taxon>Ditrysia</taxon>
        <taxon>Papilionoidea</taxon>
        <taxon>Nymphalidae</taxon>
        <taxon>Satyrinae</taxon>
        <taxon>Satyrini</taxon>
        <taxon>Parargina</taxon>
        <taxon>Pararge</taxon>
    </lineage>
</organism>
<accession>A0A8S4RXY3</accession>